<dbReference type="Pfam" id="PF02311">
    <property type="entry name" value="AraC_binding"/>
    <property type="match status" value="1"/>
</dbReference>
<keyword evidence="3" id="KW-0804">Transcription</keyword>
<dbReference type="OrthoDB" id="9793451at2"/>
<evidence type="ECO:0000256" key="2">
    <source>
        <dbReference type="ARBA" id="ARBA00023125"/>
    </source>
</evidence>
<dbReference type="EMBL" id="FNXY01000003">
    <property type="protein sequence ID" value="SEI85367.1"/>
    <property type="molecule type" value="Genomic_DNA"/>
</dbReference>
<feature type="domain" description="HTH araC/xylS-type" evidence="4">
    <location>
        <begin position="199"/>
        <end position="297"/>
    </location>
</feature>
<evidence type="ECO:0000256" key="1">
    <source>
        <dbReference type="ARBA" id="ARBA00023015"/>
    </source>
</evidence>
<dbReference type="GO" id="GO:0003700">
    <property type="term" value="F:DNA-binding transcription factor activity"/>
    <property type="evidence" value="ECO:0007669"/>
    <property type="project" value="InterPro"/>
</dbReference>
<accession>A0A1H6U6Y0</accession>
<name>A0A1H6U6Y0_9BACT</name>
<dbReference type="SMART" id="SM00342">
    <property type="entry name" value="HTH_ARAC"/>
    <property type="match status" value="1"/>
</dbReference>
<evidence type="ECO:0000259" key="4">
    <source>
        <dbReference type="PROSITE" id="PS01124"/>
    </source>
</evidence>
<gene>
    <name evidence="5" type="ORF">SAMN04487995_2498</name>
</gene>
<organism evidence="5 6">
    <name type="scientific">Dyadobacter koreensis</name>
    <dbReference type="NCBI Taxonomy" id="408657"/>
    <lineage>
        <taxon>Bacteria</taxon>
        <taxon>Pseudomonadati</taxon>
        <taxon>Bacteroidota</taxon>
        <taxon>Cytophagia</taxon>
        <taxon>Cytophagales</taxon>
        <taxon>Spirosomataceae</taxon>
        <taxon>Dyadobacter</taxon>
    </lineage>
</organism>
<dbReference type="Gene3D" id="1.10.10.60">
    <property type="entry name" value="Homeodomain-like"/>
    <property type="match status" value="2"/>
</dbReference>
<dbReference type="InterPro" id="IPR003313">
    <property type="entry name" value="AraC-bd"/>
</dbReference>
<dbReference type="InterPro" id="IPR009057">
    <property type="entry name" value="Homeodomain-like_sf"/>
</dbReference>
<dbReference type="AlphaFoldDB" id="A0A1H6U6Y0"/>
<dbReference type="RefSeq" id="WP_090335456.1">
    <property type="nucleotide sequence ID" value="NZ_FNXY01000003.1"/>
</dbReference>
<dbReference type="Gene3D" id="2.60.120.10">
    <property type="entry name" value="Jelly Rolls"/>
    <property type="match status" value="1"/>
</dbReference>
<dbReference type="InterPro" id="IPR037923">
    <property type="entry name" value="HTH-like"/>
</dbReference>
<dbReference type="PANTHER" id="PTHR43280">
    <property type="entry name" value="ARAC-FAMILY TRANSCRIPTIONAL REGULATOR"/>
    <property type="match status" value="1"/>
</dbReference>
<protein>
    <submittedName>
        <fullName evidence="5">Transcriptional regulator, AraC family</fullName>
    </submittedName>
</protein>
<dbReference type="PROSITE" id="PS01124">
    <property type="entry name" value="HTH_ARAC_FAMILY_2"/>
    <property type="match status" value="1"/>
</dbReference>
<dbReference type="SUPFAM" id="SSF46689">
    <property type="entry name" value="Homeodomain-like"/>
    <property type="match status" value="1"/>
</dbReference>
<dbReference type="PANTHER" id="PTHR43280:SF32">
    <property type="entry name" value="TRANSCRIPTIONAL REGULATORY PROTEIN"/>
    <property type="match status" value="1"/>
</dbReference>
<dbReference type="InterPro" id="IPR014710">
    <property type="entry name" value="RmlC-like_jellyroll"/>
</dbReference>
<keyword evidence="2" id="KW-0238">DNA-binding</keyword>
<keyword evidence="6" id="KW-1185">Reference proteome</keyword>
<dbReference type="STRING" id="408657.SAMN04487995_2498"/>
<dbReference type="Pfam" id="PF12833">
    <property type="entry name" value="HTH_18"/>
    <property type="match status" value="1"/>
</dbReference>
<dbReference type="GO" id="GO:0043565">
    <property type="term" value="F:sequence-specific DNA binding"/>
    <property type="evidence" value="ECO:0007669"/>
    <property type="project" value="InterPro"/>
</dbReference>
<evidence type="ECO:0000256" key="3">
    <source>
        <dbReference type="ARBA" id="ARBA00023163"/>
    </source>
</evidence>
<evidence type="ECO:0000313" key="5">
    <source>
        <dbReference type="EMBL" id="SEI85367.1"/>
    </source>
</evidence>
<proteinExistence type="predicted"/>
<dbReference type="SUPFAM" id="SSF51215">
    <property type="entry name" value="Regulatory protein AraC"/>
    <property type="match status" value="1"/>
</dbReference>
<keyword evidence="1" id="KW-0805">Transcription regulation</keyword>
<dbReference type="InterPro" id="IPR018060">
    <property type="entry name" value="HTH_AraC"/>
</dbReference>
<sequence length="303" mass="34982">MSDAIPVHSLPKSQSQVPALKIYRFKNSGIASQMPDALPITPLPTDTPHRHTYYEILFIEEGQGFHEIDFHSYTMQGTGMHFITPGQVHLLTFAAPCQGFIVAFSEDFYTFYNPGCPSLSHFPFFQINKRQPVLRLSQSERHYFHNILENMVEDHLSSEPDQNMLGQYLGLLLQKCAIINRKVSYSHSKSAASIPEIVGRFQELVEKNFREIHEVQQYATILNVSPDYLSKIIKRFLGVQTQEYILDKLLLEAKRLLVFTNLSSKEIAYHIHMDDPSYFGRIFKRKSGLTPNEYREHVRKSTI</sequence>
<reference evidence="5 6" key="1">
    <citation type="submission" date="2016-10" db="EMBL/GenBank/DDBJ databases">
        <authorList>
            <person name="de Groot N.N."/>
        </authorList>
    </citation>
    <scope>NUCLEOTIDE SEQUENCE [LARGE SCALE GENOMIC DNA]</scope>
    <source>
        <strain evidence="5 6">DSM 19938</strain>
    </source>
</reference>
<dbReference type="Proteomes" id="UP000199532">
    <property type="component" value="Unassembled WGS sequence"/>
</dbReference>
<evidence type="ECO:0000313" key="6">
    <source>
        <dbReference type="Proteomes" id="UP000199532"/>
    </source>
</evidence>